<keyword evidence="2" id="KW-0479">Metal-binding</keyword>
<keyword evidence="4 6" id="KW-0863">Zinc-finger</keyword>
<dbReference type="Gene3D" id="4.10.1110.10">
    <property type="entry name" value="AN1-like Zinc finger"/>
    <property type="match status" value="2"/>
</dbReference>
<feature type="region of interest" description="Disordered" evidence="7">
    <location>
        <begin position="281"/>
        <end position="313"/>
    </location>
</feature>
<dbReference type="InterPro" id="IPR057357">
    <property type="entry name" value="Znf-C2H2_ZFAND2A/B"/>
</dbReference>
<dbReference type="PROSITE" id="PS51039">
    <property type="entry name" value="ZF_AN1"/>
    <property type="match status" value="1"/>
</dbReference>
<reference evidence="9" key="2">
    <citation type="submission" date="2020-11" db="EMBL/GenBank/DDBJ databases">
        <authorList>
            <person name="Cecchin M."/>
            <person name="Marcolungo L."/>
            <person name="Rossato M."/>
            <person name="Girolomoni L."/>
            <person name="Cosentino E."/>
            <person name="Cuine S."/>
            <person name="Li-Beisson Y."/>
            <person name="Delledonne M."/>
            <person name="Ballottari M."/>
        </authorList>
    </citation>
    <scope>NUCLEOTIDE SEQUENCE</scope>
    <source>
        <strain evidence="9">211/11P</strain>
        <tissue evidence="9">Whole cell</tissue>
    </source>
</reference>
<dbReference type="PANTHER" id="PTHR14677:SF20">
    <property type="entry name" value="ZINC FINGER AN1-TYPE CONTAINING 2A-RELATED"/>
    <property type="match status" value="1"/>
</dbReference>
<comment type="function">
    <text evidence="1">May be involved in environmental stress response.</text>
</comment>
<dbReference type="SMART" id="SM00154">
    <property type="entry name" value="ZnF_AN1"/>
    <property type="match status" value="2"/>
</dbReference>
<evidence type="ECO:0000256" key="7">
    <source>
        <dbReference type="SAM" id="MobiDB-lite"/>
    </source>
</evidence>
<dbReference type="PANTHER" id="PTHR14677">
    <property type="entry name" value="ARSENITE INDUCUBLE RNA ASSOCIATED PROTEIN AIP-1-RELATED"/>
    <property type="match status" value="1"/>
</dbReference>
<dbReference type="OrthoDB" id="431929at2759"/>
<dbReference type="InterPro" id="IPR000058">
    <property type="entry name" value="Znf_AN1"/>
</dbReference>
<sequence>MEFDGMAIGRHCSNPECRQQDFLPFVCRSCNSTYCLEHRRCPCTSGEAAVLVCPLCACAVVCQPGEDAELAFDRHTRTSCDPTNYDKVHKKRRCTAAGCKERLTTVNSYTCKACAVTVCLKHRLPADHQCAGRAAVAAAPQGRQALSQSFRRMFSGGNSNAAAGTAAPRQQQRQQQQQQPQRPQQASKAPPATASGSLRRPTVVQQAAAAASKTKESIQSQLTQYRQQHRGQAQAAGTGGRAAPAVVDLTGGSPASTSRPEVCQCGARFATVQQLIEHAEAAHGSGWSSGAVDMQQRQQQQQPSISGAGGGPGTAALERCPHCGHEFLDPVQLVAHVEQQHAAALSTGSCVLC</sequence>
<comment type="caution">
    <text evidence="9">The sequence shown here is derived from an EMBL/GenBank/DDBJ whole genome shotgun (WGS) entry which is preliminary data.</text>
</comment>
<accession>A0A9D4TZX6</accession>
<feature type="region of interest" description="Disordered" evidence="7">
    <location>
        <begin position="154"/>
        <end position="246"/>
    </location>
</feature>
<dbReference type="GO" id="GO:0008270">
    <property type="term" value="F:zinc ion binding"/>
    <property type="evidence" value="ECO:0007669"/>
    <property type="project" value="UniProtKB-KW"/>
</dbReference>
<dbReference type="SUPFAM" id="SSF118310">
    <property type="entry name" value="AN1-like Zinc finger"/>
    <property type="match status" value="2"/>
</dbReference>
<keyword evidence="3" id="KW-0677">Repeat</keyword>
<dbReference type="AlphaFoldDB" id="A0A9D4TZX6"/>
<evidence type="ECO:0000313" key="9">
    <source>
        <dbReference type="EMBL" id="KAI3438660.1"/>
    </source>
</evidence>
<keyword evidence="5" id="KW-0862">Zinc</keyword>
<dbReference type="Pfam" id="PF25403">
    <property type="entry name" value="zf-C2H2_ZFAND2"/>
    <property type="match status" value="1"/>
</dbReference>
<evidence type="ECO:0000256" key="5">
    <source>
        <dbReference type="ARBA" id="ARBA00022833"/>
    </source>
</evidence>
<evidence type="ECO:0000256" key="1">
    <source>
        <dbReference type="ARBA" id="ARBA00003732"/>
    </source>
</evidence>
<dbReference type="Pfam" id="PF01428">
    <property type="entry name" value="zf-AN1"/>
    <property type="match status" value="2"/>
</dbReference>
<dbReference type="InterPro" id="IPR035896">
    <property type="entry name" value="AN1-like_Znf"/>
</dbReference>
<evidence type="ECO:0000256" key="4">
    <source>
        <dbReference type="ARBA" id="ARBA00022771"/>
    </source>
</evidence>
<feature type="compositionally biased region" description="Low complexity" evidence="7">
    <location>
        <begin position="155"/>
        <end position="186"/>
    </location>
</feature>
<dbReference type="EMBL" id="SIDB01000001">
    <property type="protein sequence ID" value="KAI3438660.1"/>
    <property type="molecule type" value="Genomic_DNA"/>
</dbReference>
<dbReference type="GO" id="GO:0005737">
    <property type="term" value="C:cytoplasm"/>
    <property type="evidence" value="ECO:0007669"/>
    <property type="project" value="TreeGrafter"/>
</dbReference>
<keyword evidence="10" id="KW-1185">Reference proteome</keyword>
<feature type="compositionally biased region" description="Low complexity" evidence="7">
    <location>
        <begin position="230"/>
        <end position="245"/>
    </location>
</feature>
<organism evidence="9 10">
    <name type="scientific">Chlorella vulgaris</name>
    <name type="common">Green alga</name>
    <dbReference type="NCBI Taxonomy" id="3077"/>
    <lineage>
        <taxon>Eukaryota</taxon>
        <taxon>Viridiplantae</taxon>
        <taxon>Chlorophyta</taxon>
        <taxon>core chlorophytes</taxon>
        <taxon>Trebouxiophyceae</taxon>
        <taxon>Chlorellales</taxon>
        <taxon>Chlorellaceae</taxon>
        <taxon>Chlorella clade</taxon>
        <taxon>Chlorella</taxon>
    </lineage>
</organism>
<name>A0A9D4TZX6_CHLVU</name>
<dbReference type="InterPro" id="IPR013087">
    <property type="entry name" value="Znf_C2H2_type"/>
</dbReference>
<evidence type="ECO:0000313" key="10">
    <source>
        <dbReference type="Proteomes" id="UP001055712"/>
    </source>
</evidence>
<dbReference type="Proteomes" id="UP001055712">
    <property type="component" value="Unassembled WGS sequence"/>
</dbReference>
<evidence type="ECO:0000256" key="2">
    <source>
        <dbReference type="ARBA" id="ARBA00022723"/>
    </source>
</evidence>
<evidence type="ECO:0000256" key="6">
    <source>
        <dbReference type="PROSITE-ProRule" id="PRU00449"/>
    </source>
</evidence>
<dbReference type="PROSITE" id="PS00028">
    <property type="entry name" value="ZINC_FINGER_C2H2_1"/>
    <property type="match status" value="1"/>
</dbReference>
<evidence type="ECO:0000259" key="8">
    <source>
        <dbReference type="PROSITE" id="PS51039"/>
    </source>
</evidence>
<feature type="domain" description="AN1-type" evidence="8">
    <location>
        <begin position="88"/>
        <end position="138"/>
    </location>
</feature>
<protein>
    <recommendedName>
        <fullName evidence="8">AN1-type domain-containing protein</fullName>
    </recommendedName>
</protein>
<reference evidence="9" key="1">
    <citation type="journal article" date="2019" name="Plant J.">
        <title>Chlorella vulgaris genome assembly and annotation reveals the molecular basis for metabolic acclimation to high light conditions.</title>
        <authorList>
            <person name="Cecchin M."/>
            <person name="Marcolungo L."/>
            <person name="Rossato M."/>
            <person name="Girolomoni L."/>
            <person name="Cosentino E."/>
            <person name="Cuine S."/>
            <person name="Li-Beisson Y."/>
            <person name="Delledonne M."/>
            <person name="Ballottari M."/>
        </authorList>
    </citation>
    <scope>NUCLEOTIDE SEQUENCE</scope>
    <source>
        <strain evidence="9">211/11P</strain>
    </source>
</reference>
<proteinExistence type="predicted"/>
<gene>
    <name evidence="9" type="ORF">D9Q98_001081</name>
</gene>
<evidence type="ECO:0000256" key="3">
    <source>
        <dbReference type="ARBA" id="ARBA00022737"/>
    </source>
</evidence>